<reference evidence="3" key="2">
    <citation type="submission" date="2015-01" db="EMBL/GenBank/DDBJ databases">
        <title>Evolutionary Origins and Diversification of the Mycorrhizal Mutualists.</title>
        <authorList>
            <consortium name="DOE Joint Genome Institute"/>
            <consortium name="Mycorrhizal Genomics Consortium"/>
            <person name="Kohler A."/>
            <person name="Kuo A."/>
            <person name="Nagy L.G."/>
            <person name="Floudas D."/>
            <person name="Copeland A."/>
            <person name="Barry K.W."/>
            <person name="Cichocki N."/>
            <person name="Veneault-Fourrey C."/>
            <person name="LaButti K."/>
            <person name="Lindquist E.A."/>
            <person name="Lipzen A."/>
            <person name="Lundell T."/>
            <person name="Morin E."/>
            <person name="Murat C."/>
            <person name="Riley R."/>
            <person name="Ohm R."/>
            <person name="Sun H."/>
            <person name="Tunlid A."/>
            <person name="Henrissat B."/>
            <person name="Grigoriev I.V."/>
            <person name="Hibbett D.S."/>
            <person name="Martin F."/>
        </authorList>
    </citation>
    <scope>NUCLEOTIDE SEQUENCE [LARGE SCALE GENOMIC DNA]</scope>
    <source>
        <strain evidence="3">Zn</strain>
    </source>
</reference>
<protein>
    <recommendedName>
        <fullName evidence="1">Heterokaryon incompatibility domain-containing protein</fullName>
    </recommendedName>
</protein>
<dbReference type="InterPro" id="IPR010730">
    <property type="entry name" value="HET"/>
</dbReference>
<dbReference type="Proteomes" id="UP000054321">
    <property type="component" value="Unassembled WGS sequence"/>
</dbReference>
<dbReference type="PANTHER" id="PTHR24148">
    <property type="entry name" value="ANKYRIN REPEAT DOMAIN-CONTAINING PROTEIN 39 HOMOLOG-RELATED"/>
    <property type="match status" value="1"/>
</dbReference>
<dbReference type="STRING" id="913774.A0A0C3DT84"/>
<dbReference type="Pfam" id="PF06985">
    <property type="entry name" value="HET"/>
    <property type="match status" value="1"/>
</dbReference>
<dbReference type="PANTHER" id="PTHR24148:SF64">
    <property type="entry name" value="HETEROKARYON INCOMPATIBILITY DOMAIN-CONTAINING PROTEIN"/>
    <property type="match status" value="1"/>
</dbReference>
<dbReference type="HOGENOM" id="CLU_004184_3_4_1"/>
<feature type="domain" description="Heterokaryon incompatibility" evidence="1">
    <location>
        <begin position="95"/>
        <end position="235"/>
    </location>
</feature>
<accession>A0A0C3DT84</accession>
<name>A0A0C3DT84_OIDMZ</name>
<evidence type="ECO:0000259" key="1">
    <source>
        <dbReference type="Pfam" id="PF06985"/>
    </source>
</evidence>
<gene>
    <name evidence="2" type="ORF">OIDMADRAFT_115455</name>
</gene>
<dbReference type="OrthoDB" id="5571888at2759"/>
<dbReference type="AlphaFoldDB" id="A0A0C3DT84"/>
<proteinExistence type="predicted"/>
<dbReference type="EMBL" id="KN832872">
    <property type="protein sequence ID" value="KIN05288.1"/>
    <property type="molecule type" value="Genomic_DNA"/>
</dbReference>
<dbReference type="InterPro" id="IPR052895">
    <property type="entry name" value="HetReg/Transcr_Mod"/>
</dbReference>
<dbReference type="InParanoid" id="A0A0C3DT84"/>
<sequence>MGLDYYVKNLRMSWNISLWGQQLTFGFWMNIVTDKVVNDHPRYQYRQLDNPNDIRVIELAPGAPNDPLRVRIIHNSHLRTISEHGHEILEWSVPYDALSYVWGSGWADMSYILVDDEYSLAILPNLDVALRRFRSPKEPRILWVDAICINQQSAVEKSTQVALMLDIYARAENVQIWLGPASMNSSIGMQALKYLAEKTLDEPAPWQQRQDVAFFPALNDILQRDWFHRIWVLQESCVSRKAIMTCGNDSFQWENDPSQVLKFIRRIKFAAISPQWEQAGLSQVNTDTVIQLLYLQIEHIERQRKEILRPSYDILDIAYASRHRKATDRRDKLFAIMGLVNQRDETFFRPDYTMNVEEVFKTLLDAIEI</sequence>
<organism evidence="2 3">
    <name type="scientific">Oidiodendron maius (strain Zn)</name>
    <dbReference type="NCBI Taxonomy" id="913774"/>
    <lineage>
        <taxon>Eukaryota</taxon>
        <taxon>Fungi</taxon>
        <taxon>Dikarya</taxon>
        <taxon>Ascomycota</taxon>
        <taxon>Pezizomycotina</taxon>
        <taxon>Leotiomycetes</taxon>
        <taxon>Leotiomycetes incertae sedis</taxon>
        <taxon>Myxotrichaceae</taxon>
        <taxon>Oidiodendron</taxon>
    </lineage>
</organism>
<keyword evidence="3" id="KW-1185">Reference proteome</keyword>
<evidence type="ECO:0000313" key="2">
    <source>
        <dbReference type="EMBL" id="KIN05288.1"/>
    </source>
</evidence>
<reference evidence="2 3" key="1">
    <citation type="submission" date="2014-04" db="EMBL/GenBank/DDBJ databases">
        <authorList>
            <consortium name="DOE Joint Genome Institute"/>
            <person name="Kuo A."/>
            <person name="Martino E."/>
            <person name="Perotto S."/>
            <person name="Kohler A."/>
            <person name="Nagy L.G."/>
            <person name="Floudas D."/>
            <person name="Copeland A."/>
            <person name="Barry K.W."/>
            <person name="Cichocki N."/>
            <person name="Veneault-Fourrey C."/>
            <person name="LaButti K."/>
            <person name="Lindquist E.A."/>
            <person name="Lipzen A."/>
            <person name="Lundell T."/>
            <person name="Morin E."/>
            <person name="Murat C."/>
            <person name="Sun H."/>
            <person name="Tunlid A."/>
            <person name="Henrissat B."/>
            <person name="Grigoriev I.V."/>
            <person name="Hibbett D.S."/>
            <person name="Martin F."/>
            <person name="Nordberg H.P."/>
            <person name="Cantor M.N."/>
            <person name="Hua S.X."/>
        </authorList>
    </citation>
    <scope>NUCLEOTIDE SEQUENCE [LARGE SCALE GENOMIC DNA]</scope>
    <source>
        <strain evidence="2 3">Zn</strain>
    </source>
</reference>
<evidence type="ECO:0000313" key="3">
    <source>
        <dbReference type="Proteomes" id="UP000054321"/>
    </source>
</evidence>